<gene>
    <name evidence="4" type="ORF">AYW79_10385</name>
</gene>
<dbReference type="RefSeq" id="WP_067565306.1">
    <property type="nucleotide sequence ID" value="NZ_LSUQ01000033.1"/>
</dbReference>
<dbReference type="PANTHER" id="PTHR22550">
    <property type="entry name" value="SPORE GERMINATION PROTEIN"/>
    <property type="match status" value="1"/>
</dbReference>
<dbReference type="Pfam" id="PF03323">
    <property type="entry name" value="GerA"/>
    <property type="match status" value="1"/>
</dbReference>
<accession>A0A853K9F7</accession>
<feature type="transmembrane region" description="Helical" evidence="3">
    <location>
        <begin position="381"/>
        <end position="402"/>
    </location>
</feature>
<dbReference type="EMBL" id="LSUQ01000033">
    <property type="protein sequence ID" value="OAG93477.1"/>
    <property type="molecule type" value="Genomic_DNA"/>
</dbReference>
<dbReference type="AlphaFoldDB" id="A0A853K9F7"/>
<keyword evidence="2 3" id="KW-0472">Membrane</keyword>
<dbReference type="PANTHER" id="PTHR22550:SF5">
    <property type="entry name" value="LEUCINE ZIPPER PROTEIN 4"/>
    <property type="match status" value="1"/>
</dbReference>
<dbReference type="OrthoDB" id="1726708at2"/>
<evidence type="ECO:0000256" key="1">
    <source>
        <dbReference type="ARBA" id="ARBA00005278"/>
    </source>
</evidence>
<organism evidence="4 5">
    <name type="scientific">Ferroacidibacillus organovorans</name>
    <dbReference type="NCBI Taxonomy" id="1765683"/>
    <lineage>
        <taxon>Bacteria</taxon>
        <taxon>Bacillati</taxon>
        <taxon>Bacillota</taxon>
        <taxon>Bacilli</taxon>
        <taxon>Bacillales</taxon>
        <taxon>Alicyclobacillaceae</taxon>
        <taxon>Ferroacidibacillus</taxon>
    </lineage>
</organism>
<evidence type="ECO:0000256" key="2">
    <source>
        <dbReference type="ARBA" id="ARBA00023136"/>
    </source>
</evidence>
<keyword evidence="3" id="KW-0812">Transmembrane</keyword>
<comment type="caution">
    <text evidence="4">The sequence shown here is derived from an EMBL/GenBank/DDBJ whole genome shotgun (WGS) entry which is preliminary data.</text>
</comment>
<feature type="transmembrane region" description="Helical" evidence="3">
    <location>
        <begin position="414"/>
        <end position="438"/>
    </location>
</feature>
<dbReference type="GO" id="GO:0016020">
    <property type="term" value="C:membrane"/>
    <property type="evidence" value="ECO:0007669"/>
    <property type="project" value="InterPro"/>
</dbReference>
<dbReference type="PIRSF" id="PIRSF005690">
    <property type="entry name" value="GerBA"/>
    <property type="match status" value="1"/>
</dbReference>
<protein>
    <submittedName>
        <fullName evidence="4">Uncharacterized protein</fullName>
    </submittedName>
</protein>
<feature type="transmembrane region" description="Helical" evidence="3">
    <location>
        <begin position="291"/>
        <end position="310"/>
    </location>
</feature>
<dbReference type="Proteomes" id="UP000077421">
    <property type="component" value="Unassembled WGS sequence"/>
</dbReference>
<evidence type="ECO:0000313" key="5">
    <source>
        <dbReference type="Proteomes" id="UP000077421"/>
    </source>
</evidence>
<keyword evidence="3" id="KW-1133">Transmembrane helix</keyword>
<dbReference type="InterPro" id="IPR004995">
    <property type="entry name" value="Spore_Ger"/>
</dbReference>
<name>A0A853K9F7_9BACL</name>
<evidence type="ECO:0000256" key="3">
    <source>
        <dbReference type="SAM" id="Phobius"/>
    </source>
</evidence>
<reference evidence="4 5" key="1">
    <citation type="submission" date="2016-02" db="EMBL/GenBank/DDBJ databases">
        <title>Draft genome sequence of Acidibacillus ferrooxidans SLC66.</title>
        <authorList>
            <person name="Oliveira G."/>
            <person name="Nancucheo I."/>
            <person name="Dall'Agnol H."/>
            <person name="Johnson B."/>
            <person name="Oliveira R."/>
            <person name="Nunes G.L."/>
            <person name="Tzotzos G."/>
            <person name="Orellana S.C."/>
            <person name="Salim A.C."/>
            <person name="Araujo F.M."/>
        </authorList>
    </citation>
    <scope>NUCLEOTIDE SEQUENCE [LARGE SCALE GENOMIC DNA]</scope>
    <source>
        <strain evidence="4 5">SLC66</strain>
    </source>
</reference>
<comment type="similarity">
    <text evidence="1">Belongs to the GerABKA family.</text>
</comment>
<dbReference type="InterPro" id="IPR050768">
    <property type="entry name" value="UPF0353/GerABKA_families"/>
</dbReference>
<evidence type="ECO:0000313" key="4">
    <source>
        <dbReference type="EMBL" id="OAG93477.1"/>
    </source>
</evidence>
<dbReference type="GO" id="GO:0009847">
    <property type="term" value="P:spore germination"/>
    <property type="evidence" value="ECO:0007669"/>
    <property type="project" value="InterPro"/>
</dbReference>
<proteinExistence type="inferred from homology"/>
<sequence>MSESSVLISASLSENESWLRDHILSNCQDIKAVSMVWDVGGNMQNSLFLYMEGTTDLKQVSKTFFRELEPLLAQCVERKFVDVVKRMRIPEVTYYEQWKTVLALLFHGTGIFFLDGWPGALVVEQVAKPSRSPDEPEMETAIRGAHDGFVEDVMQNLALLRMRMPTPSVVCEFFEIGTLTHTRVALVYLKDTASPELVSTLQARLHAIQVDELTESAHLEELLEDRKFTIFPQFDYTERPSKLAAILSEGRIGMIQDTSATVLIAPVTLMQLLQAPDDYNDRFPFVVVVRILRMIGLFISLFLPAGYVAATEYHQDTIPAFLLISLINAHKGVPFPTPLEAMIMLGLFELFREAGLRLPRAAGQTIGLLGTVVVGDAAVKAGIASAGMTAVVGITAISTYVVPNYTLANAITIVRMVILIMASFMGYVGLIIGAILLIGHMASLNPLGVSYLAPFSPFIWEDWRDYIIRIKWTRMRKKSAAQSQTRKRSDR</sequence>